<evidence type="ECO:0000256" key="2">
    <source>
        <dbReference type="ARBA" id="ARBA00023172"/>
    </source>
</evidence>
<dbReference type="PANTHER" id="PTHR30349">
    <property type="entry name" value="PHAGE INTEGRASE-RELATED"/>
    <property type="match status" value="1"/>
</dbReference>
<reference evidence="7" key="1">
    <citation type="submission" date="2017-02" db="UniProtKB">
        <authorList>
            <consortium name="WormBaseParasite"/>
        </authorList>
    </citation>
    <scope>IDENTIFICATION</scope>
</reference>
<dbReference type="InterPro" id="IPR002104">
    <property type="entry name" value="Integrase_catalytic"/>
</dbReference>
<keyword evidence="6" id="KW-1185">Reference proteome</keyword>
<feature type="domain" description="Tyr recombinase" evidence="3">
    <location>
        <begin position="1525"/>
        <end position="1741"/>
    </location>
</feature>
<dbReference type="InterPro" id="IPR050090">
    <property type="entry name" value="Tyrosine_recombinase_XerCD"/>
</dbReference>
<dbReference type="InterPro" id="IPR011010">
    <property type="entry name" value="DNA_brk_join_enz"/>
</dbReference>
<gene>
    <name evidence="5" type="ORF">ASIM_LOCUS13678</name>
</gene>
<dbReference type="Gene3D" id="1.10.150.130">
    <property type="match status" value="1"/>
</dbReference>
<feature type="domain" description="Core-binding (CB)" evidence="4">
    <location>
        <begin position="1396"/>
        <end position="1477"/>
    </location>
</feature>
<dbReference type="InterPro" id="IPR010998">
    <property type="entry name" value="Integrase_recombinase_N"/>
</dbReference>
<dbReference type="CDD" id="cd00397">
    <property type="entry name" value="DNA_BRE_C"/>
    <property type="match status" value="1"/>
</dbReference>
<dbReference type="EMBL" id="UYRR01031468">
    <property type="protein sequence ID" value="VDK50340.1"/>
    <property type="molecule type" value="Genomic_DNA"/>
</dbReference>
<dbReference type="Pfam" id="PF00589">
    <property type="entry name" value="Phage_integrase"/>
    <property type="match status" value="1"/>
</dbReference>
<accession>A0A0M3K0B8</accession>
<dbReference type="InterPro" id="IPR044068">
    <property type="entry name" value="CB"/>
</dbReference>
<proteinExistence type="predicted"/>
<evidence type="ECO:0000259" key="3">
    <source>
        <dbReference type="PROSITE" id="PS51898"/>
    </source>
</evidence>
<dbReference type="GO" id="GO:0003677">
    <property type="term" value="F:DNA binding"/>
    <property type="evidence" value="ECO:0007669"/>
    <property type="project" value="UniProtKB-KW"/>
</dbReference>
<evidence type="ECO:0000313" key="5">
    <source>
        <dbReference type="EMBL" id="VDK50340.1"/>
    </source>
</evidence>
<dbReference type="Proteomes" id="UP000267096">
    <property type="component" value="Unassembled WGS sequence"/>
</dbReference>
<dbReference type="PROSITE" id="PS51900">
    <property type="entry name" value="CB"/>
    <property type="match status" value="1"/>
</dbReference>
<keyword evidence="1" id="KW-0238">DNA-binding</keyword>
<sequence length="1800" mass="201490">VGEVQTGPDGLWITVRAIGRAHGVASIDFTFLRSWIGPRGQAAFVDAIVKLSRRYVAAQNTYSTGAINFVESKLAAISAPPRALIIADREHAANSPVCLNNAPKTLNSAQNSYNDNLFESISIVDGSAEYLDRYQEKLGKAVNTILHCAVKDFEEFVAQRERGLAEISRFDVGSLHELKAHRRGGFSRENWGHLLNQERYEKGLRIALGICVFDMGGIPRQRRKFDVKSSKASILDGSSRIWDFVSSFGKNELLPYLGIMSSKQAAVCILILLIEHPILNPVALYRARIERDRHGGTYISSDGLVGKGGIRFSVEKLRAGEEKSVELSPLAQRVLVKVFEWTEPVRTRMIQEGRRKDANHLWIGISSLDYRLKAFSEKAFLNALGASEAWRSVRGAGMVTRATNFGERHAELAPWREKLTYKNLRMNSGVLKFLEADGDLVVAARIFGHRSVKTTLGHYVPNALRIALFERQVRRHQNRLIVQAFSDHERLLEVSDFSTVEDLHLFLSGSADEAAEAQVPRRVYKAASPGAGLILCKDPDALAVAMLYRDRLESASATFLDRPDLRTGVAPRFWRDFVDALTAPLPPALIEITDLVDRTQTGLSPLVRPWWLKSAVHESVWRVETGKRDLRQVGEKSRGGQVLRWDLLLPTGRLSTSSHAVICEQCKALIIAVAKVRGSTRSLRSVHGALFLFAEFLALKYEEKFLRDGLLVAHLDDVEAFMESYAEAGSCGTGRFIERLSSLSSYLSAEIPLERLDADEVRNHFGLTETNQLSLVAIGAAISVDWQRLRSSPAFRSHLTQYGYRGERDLSRGARTTSGYADIFPLLAQASHSVQTLSAWALSNVREVRDACRPFRREQSGRTATLPPTVCRQFVRSACAWMLEEAPALEAHLAGLIDEIAQSGDLGHRSPTALLKDAEALIETGPLVRCSRFVSQRFRERGDDRYCDLEPYRLFPLVLGLIRIHLGVCFGLVALFACARRSEIIDMGLHALLTSDGRYHLTIHQAKRGEGNERPRFDKPVPRIVAMAISIMNNLRTQLLRVMPREDSLLDDRVMFFVGMQGIRPFSENHPRVVLQLISDYFDLRGPDGKRWVLEPHQLRRSFAMTFFHSEGEESSLPALAWLMGHHDVEETWRYVKESMTGKEISHAEACLAMAAVNSGDGSESAQKLKALLLEHFGSDDLAVLDHDDVLEYLEMLSEERKISVKPIQITTGDRRQVAAGVRDKQLRAERSVRGIIAILDEAVAVGSLLEEHSDLFRRMSDLAGMNDEARGIFPMSVRTLRNNVESLYPGGMEAFRRAIGELLGAARKPVAQQEDEAWLEDAVLDMTARYSDLVQRFKRLALGSEVAADELKRHFDRRASNQFRLPGVGRVTSFLDRGAAGGMKVVFFPNGRSCWEVNAYLVHCRRLGLTVGTISTYASELSLLVRFLYLRRLELREIDDDHLIEFADWLVVRDESSARHINRILSRVLAFIGWAECISLGPSQIGRLGEQAIITVERRVVRTKRLDRVSSDRHAAMLPSGAKRVVRPMPLEVFRRLLAQCERSAKRTFVKSRNRAMLLILADTGIRREELVWIRVTDVLDASKGDGMLKVRTSKRRGNPIRLVPVPALTLQEVMKYIRVQREMHMRRHTKSGRGSRDKGWVFCSQSGSRLAAATVSQTFSDLRALAGVSERATAHMLRHRYITLQVIDRIKRLRNIGILGVEAAATVLAQVASLSGHSNPTSMWDYIDWAYQEMASDAENRGTLEIGELIRELEVFGEAAIESSEGRALLSRVRSALASQLEKAPKLGVLAHQGMGLG</sequence>
<evidence type="ECO:0000313" key="6">
    <source>
        <dbReference type="Proteomes" id="UP000267096"/>
    </source>
</evidence>
<dbReference type="Gene3D" id="1.10.443.10">
    <property type="entry name" value="Intergrase catalytic core"/>
    <property type="match status" value="2"/>
</dbReference>
<reference evidence="5 6" key="2">
    <citation type="submission" date="2018-11" db="EMBL/GenBank/DDBJ databases">
        <authorList>
            <consortium name="Pathogen Informatics"/>
        </authorList>
    </citation>
    <scope>NUCLEOTIDE SEQUENCE [LARGE SCALE GENOMIC DNA]</scope>
</reference>
<name>A0A0M3K0B8_ANISI</name>
<dbReference type="WBParaSite" id="ASIM_0001425001-mRNA-1">
    <property type="protein sequence ID" value="ASIM_0001425001-mRNA-1"/>
    <property type="gene ID" value="ASIM_0001425001"/>
</dbReference>
<dbReference type="SUPFAM" id="SSF56349">
    <property type="entry name" value="DNA breaking-rejoining enzymes"/>
    <property type="match status" value="2"/>
</dbReference>
<dbReference type="PANTHER" id="PTHR30349:SF41">
    <property type="entry name" value="INTEGRASE_RECOMBINASE PROTEIN MJ0367-RELATED"/>
    <property type="match status" value="1"/>
</dbReference>
<protein>
    <submittedName>
        <fullName evidence="7">Phage_integrase domain-containing protein</fullName>
    </submittedName>
</protein>
<keyword evidence="2" id="KW-0233">DNA recombination</keyword>
<evidence type="ECO:0000256" key="1">
    <source>
        <dbReference type="ARBA" id="ARBA00023125"/>
    </source>
</evidence>
<dbReference type="GO" id="GO:0015074">
    <property type="term" value="P:DNA integration"/>
    <property type="evidence" value="ECO:0007669"/>
    <property type="project" value="InterPro"/>
</dbReference>
<organism evidence="7">
    <name type="scientific">Anisakis simplex</name>
    <name type="common">Herring worm</name>
    <dbReference type="NCBI Taxonomy" id="6269"/>
    <lineage>
        <taxon>Eukaryota</taxon>
        <taxon>Metazoa</taxon>
        <taxon>Ecdysozoa</taxon>
        <taxon>Nematoda</taxon>
        <taxon>Chromadorea</taxon>
        <taxon>Rhabditida</taxon>
        <taxon>Spirurina</taxon>
        <taxon>Ascaridomorpha</taxon>
        <taxon>Ascaridoidea</taxon>
        <taxon>Anisakidae</taxon>
        <taxon>Anisakis</taxon>
        <taxon>Anisakis simplex complex</taxon>
    </lineage>
</organism>
<dbReference type="GO" id="GO:0006310">
    <property type="term" value="P:DNA recombination"/>
    <property type="evidence" value="ECO:0007669"/>
    <property type="project" value="UniProtKB-KW"/>
</dbReference>
<evidence type="ECO:0000313" key="7">
    <source>
        <dbReference type="WBParaSite" id="ASIM_0001425001-mRNA-1"/>
    </source>
</evidence>
<dbReference type="PROSITE" id="PS51898">
    <property type="entry name" value="TYR_RECOMBINASE"/>
    <property type="match status" value="1"/>
</dbReference>
<dbReference type="InterPro" id="IPR013762">
    <property type="entry name" value="Integrase-like_cat_sf"/>
</dbReference>
<evidence type="ECO:0000259" key="4">
    <source>
        <dbReference type="PROSITE" id="PS51900"/>
    </source>
</evidence>